<dbReference type="RefSeq" id="WP_232570658.1">
    <property type="nucleotide sequence ID" value="NZ_CP089466.1"/>
</dbReference>
<gene>
    <name evidence="3" type="ORF">ACFOKC_10910</name>
</gene>
<feature type="domain" description="DUF7575" evidence="2">
    <location>
        <begin position="100"/>
        <end position="124"/>
    </location>
</feature>
<evidence type="ECO:0000259" key="2">
    <source>
        <dbReference type="Pfam" id="PF24460"/>
    </source>
</evidence>
<proteinExistence type="predicted"/>
<evidence type="ECO:0000313" key="3">
    <source>
        <dbReference type="EMBL" id="MFC3478228.1"/>
    </source>
</evidence>
<dbReference type="Proteomes" id="UP001595660">
    <property type="component" value="Unassembled WGS sequence"/>
</dbReference>
<dbReference type="Pfam" id="PF24460">
    <property type="entry name" value="DUF7575"/>
    <property type="match status" value="1"/>
</dbReference>
<feature type="transmembrane region" description="Helical" evidence="1">
    <location>
        <begin position="34"/>
        <end position="56"/>
    </location>
</feature>
<reference evidence="3 4" key="1">
    <citation type="journal article" date="2019" name="Int. J. Syst. Evol. Microbiol.">
        <title>The Global Catalogue of Microorganisms (GCM) 10K type strain sequencing project: providing services to taxonomists for standard genome sequencing and annotation.</title>
        <authorList>
            <consortium name="The Broad Institute Genomics Platform"/>
            <consortium name="The Broad Institute Genome Sequencing Center for Infectious Disease"/>
            <person name="Wu L."/>
            <person name="Ma J."/>
        </authorList>
    </citation>
    <scope>NUCLEOTIDE SEQUENCE [LARGE SCALE GENOMIC DNA]</scope>
    <source>
        <strain evidence="3 4">CGMCC 1.12562</strain>
    </source>
</reference>
<dbReference type="EMBL" id="JBHRWN010000002">
    <property type="protein sequence ID" value="MFC3478228.1"/>
    <property type="molecule type" value="Genomic_DNA"/>
</dbReference>
<comment type="caution">
    <text evidence="3">The sequence shown here is derived from an EMBL/GenBank/DDBJ whole genome shotgun (WGS) entry which is preliminary data.</text>
</comment>
<protein>
    <submittedName>
        <fullName evidence="3">Zinc ribbon domain-containing protein</fullName>
    </submittedName>
</protein>
<keyword evidence="1" id="KW-0812">Transmembrane</keyword>
<dbReference type="AlphaFoldDB" id="A0ABD5NH97"/>
<organism evidence="3 4">
    <name type="scientific">Halobacterium litoreum</name>
    <dbReference type="NCBI Taxonomy" id="2039234"/>
    <lineage>
        <taxon>Archaea</taxon>
        <taxon>Methanobacteriati</taxon>
        <taxon>Methanobacteriota</taxon>
        <taxon>Stenosarchaea group</taxon>
        <taxon>Halobacteria</taxon>
        <taxon>Halobacteriales</taxon>
        <taxon>Halobacteriaceae</taxon>
        <taxon>Halobacterium</taxon>
    </lineage>
</organism>
<keyword evidence="1" id="KW-0472">Membrane</keyword>
<accession>A0ABD5NH97</accession>
<dbReference type="GeneID" id="69118765"/>
<feature type="transmembrane region" description="Helical" evidence="1">
    <location>
        <begin position="62"/>
        <end position="83"/>
    </location>
</feature>
<keyword evidence="4" id="KW-1185">Reference proteome</keyword>
<evidence type="ECO:0000256" key="1">
    <source>
        <dbReference type="SAM" id="Phobius"/>
    </source>
</evidence>
<name>A0ABD5NH97_9EURY</name>
<feature type="transmembrane region" description="Helical" evidence="1">
    <location>
        <begin position="12"/>
        <end position="27"/>
    </location>
</feature>
<keyword evidence="1" id="KW-1133">Transmembrane helix</keyword>
<evidence type="ECO:0000313" key="4">
    <source>
        <dbReference type="Proteomes" id="UP001595660"/>
    </source>
</evidence>
<sequence length="129" mass="14225">MNGSAQKRPWLAALLTAFAVGLGHLYLRRWRRALGWLFVLLGTSYLVGPATVQAYVLGDAPAGAVLPLLVLSALATVDAYVAARAYNARRRVRIDQTAWPTCPNCRRSHDPDLDFCQWCGDRVEAPDDD</sequence>
<dbReference type="InterPro" id="IPR055997">
    <property type="entry name" value="DUF7575"/>
</dbReference>